<keyword evidence="2" id="KW-0645">Protease</keyword>
<dbReference type="EC" id="3.4.19.12" evidence="2"/>
<keyword evidence="2" id="KW-0378">Hydrolase</keyword>
<dbReference type="GO" id="GO:0006508">
    <property type="term" value="P:proteolysis"/>
    <property type="evidence" value="ECO:0007669"/>
    <property type="project" value="UniProtKB-KW"/>
</dbReference>
<sequence>MPEEKEAANMTSICGKQHCKEMRKDKLPPYLRDRERILYPRNTRTLPKVPVVGGQPIEEETCMALRALVFGSCAIPPKIEWTRTGLTLRPYGQSLAFGLRTPKNTTRGLVSAVQAIMLKHFLFKCDRQDLHAGSEALLKPSYDRQIEVLTSAISEIIWRCAGGFSASTCANVVSNTVPKAVVALPQDTPYLQHSVQYFQDGLTETFHDEGGPGAKLLLYSAVLSRGFSKVRNDLEDPKASILGGSPEEGPISIVIFILTGRASPHLHNGVLHVGDENTYVSPLFY</sequence>
<accession>A0A0J7KHG7</accession>
<comment type="caution">
    <text evidence="4">The sequence shown here is derived from an EMBL/GenBank/DDBJ whole genome shotgun (WGS) entry which is preliminary data.</text>
</comment>
<gene>
    <name evidence="4" type="ORF">RF55_10656</name>
</gene>
<reference evidence="4 5" key="1">
    <citation type="submission" date="2015-04" db="EMBL/GenBank/DDBJ databases">
        <title>Lasius niger genome sequencing.</title>
        <authorList>
            <person name="Konorov E.A."/>
            <person name="Nikitin M.A."/>
            <person name="Kirill M.V."/>
            <person name="Chang P."/>
        </authorList>
    </citation>
    <scope>NUCLEOTIDE SEQUENCE [LARGE SCALE GENOMIC DNA]</scope>
    <source>
        <tissue evidence="4">Whole</tissue>
    </source>
</reference>
<dbReference type="InterPro" id="IPR025257">
    <property type="entry name" value="MINDY-3/4_CD"/>
</dbReference>
<keyword evidence="5" id="KW-1185">Reference proteome</keyword>
<keyword evidence="2" id="KW-0833">Ubl conjugation pathway</keyword>
<comment type="similarity">
    <text evidence="1 2">Belongs to the MINDY deubiquitinase family. FAM188 subfamily.</text>
</comment>
<dbReference type="GO" id="GO:0071108">
    <property type="term" value="P:protein K48-linked deubiquitination"/>
    <property type="evidence" value="ECO:0007669"/>
    <property type="project" value="InterPro"/>
</dbReference>
<evidence type="ECO:0000313" key="4">
    <source>
        <dbReference type="EMBL" id="KMQ89687.1"/>
    </source>
</evidence>
<dbReference type="EMBL" id="LBMM01007496">
    <property type="protein sequence ID" value="KMQ89687.1"/>
    <property type="molecule type" value="Genomic_DNA"/>
</dbReference>
<evidence type="ECO:0000256" key="2">
    <source>
        <dbReference type="RuleBase" id="RU367088"/>
    </source>
</evidence>
<feature type="domain" description="Deubiquitinating enzyme MINDY-3/4 conserved" evidence="3">
    <location>
        <begin position="66"/>
        <end position="283"/>
    </location>
</feature>
<evidence type="ECO:0000256" key="1">
    <source>
        <dbReference type="ARBA" id="ARBA00011074"/>
    </source>
</evidence>
<dbReference type="PANTHER" id="PTHR12473">
    <property type="entry name" value="UBIQUITIN CARBOXYL-TERMINAL HYDROLASE MINDY-4-RELATED"/>
    <property type="match status" value="1"/>
</dbReference>
<protein>
    <recommendedName>
        <fullName evidence="2">Ubiquitin carboxyl-terminal hydrolase MINDY</fullName>
        <ecNumber evidence="2">3.4.19.12</ecNumber>
    </recommendedName>
</protein>
<dbReference type="Proteomes" id="UP000036403">
    <property type="component" value="Unassembled WGS sequence"/>
</dbReference>
<dbReference type="SMART" id="SM01174">
    <property type="entry name" value="DUF4205"/>
    <property type="match status" value="1"/>
</dbReference>
<evidence type="ECO:0000313" key="5">
    <source>
        <dbReference type="Proteomes" id="UP000036403"/>
    </source>
</evidence>
<dbReference type="PANTHER" id="PTHR12473:SF8">
    <property type="entry name" value="UBIQUITIN CARBOXYL-TERMINAL HYDROLASE MINDY-4-RELATED"/>
    <property type="match status" value="1"/>
</dbReference>
<dbReference type="GO" id="GO:0004843">
    <property type="term" value="F:cysteine-type deubiquitinase activity"/>
    <property type="evidence" value="ECO:0007669"/>
    <property type="project" value="UniProtKB-UniRule"/>
</dbReference>
<evidence type="ECO:0000259" key="3">
    <source>
        <dbReference type="SMART" id="SM01174"/>
    </source>
</evidence>
<name>A0A0J7KHG7_LASNI</name>
<dbReference type="OrthoDB" id="10263628at2759"/>
<dbReference type="GO" id="GO:1990380">
    <property type="term" value="F:K48-linked deubiquitinase activity"/>
    <property type="evidence" value="ECO:0007669"/>
    <property type="project" value="UniProtKB-UniRule"/>
</dbReference>
<dbReference type="AlphaFoldDB" id="A0A0J7KHG7"/>
<dbReference type="Pfam" id="PF13898">
    <property type="entry name" value="MINDY-3_4_CD"/>
    <property type="match status" value="1"/>
</dbReference>
<proteinExistence type="inferred from homology"/>
<dbReference type="InterPro" id="IPR039785">
    <property type="entry name" value="MINY3/4"/>
</dbReference>
<organism evidence="4 5">
    <name type="scientific">Lasius niger</name>
    <name type="common">Black garden ant</name>
    <dbReference type="NCBI Taxonomy" id="67767"/>
    <lineage>
        <taxon>Eukaryota</taxon>
        <taxon>Metazoa</taxon>
        <taxon>Ecdysozoa</taxon>
        <taxon>Arthropoda</taxon>
        <taxon>Hexapoda</taxon>
        <taxon>Insecta</taxon>
        <taxon>Pterygota</taxon>
        <taxon>Neoptera</taxon>
        <taxon>Endopterygota</taxon>
        <taxon>Hymenoptera</taxon>
        <taxon>Apocrita</taxon>
        <taxon>Aculeata</taxon>
        <taxon>Formicoidea</taxon>
        <taxon>Formicidae</taxon>
        <taxon>Formicinae</taxon>
        <taxon>Lasius</taxon>
        <taxon>Lasius</taxon>
    </lineage>
</organism>
<dbReference type="PaxDb" id="67767-A0A0J7KHG7"/>
<comment type="function">
    <text evidence="2">Hydrolase that can remove 'Lys-48'-linked conjugated ubiquitin from proteins.</text>
</comment>
<comment type="catalytic activity">
    <reaction evidence="2">
        <text>Thiol-dependent hydrolysis of ester, thioester, amide, peptide and isopeptide bonds formed by the C-terminal Gly of ubiquitin (a 76-residue protein attached to proteins as an intracellular targeting signal).</text>
        <dbReference type="EC" id="3.4.19.12"/>
    </reaction>
</comment>
<keyword evidence="2" id="KW-0788">Thiol protease</keyword>